<organism evidence="1 2">
    <name type="scientific">Tanacetum coccineum</name>
    <dbReference type="NCBI Taxonomy" id="301880"/>
    <lineage>
        <taxon>Eukaryota</taxon>
        <taxon>Viridiplantae</taxon>
        <taxon>Streptophyta</taxon>
        <taxon>Embryophyta</taxon>
        <taxon>Tracheophyta</taxon>
        <taxon>Spermatophyta</taxon>
        <taxon>Magnoliopsida</taxon>
        <taxon>eudicotyledons</taxon>
        <taxon>Gunneridae</taxon>
        <taxon>Pentapetalae</taxon>
        <taxon>asterids</taxon>
        <taxon>campanulids</taxon>
        <taxon>Asterales</taxon>
        <taxon>Asteraceae</taxon>
        <taxon>Asteroideae</taxon>
        <taxon>Anthemideae</taxon>
        <taxon>Anthemidinae</taxon>
        <taxon>Tanacetum</taxon>
    </lineage>
</organism>
<comment type="caution">
    <text evidence="1">The sequence shown here is derived from an EMBL/GenBank/DDBJ whole genome shotgun (WGS) entry which is preliminary data.</text>
</comment>
<evidence type="ECO:0000313" key="1">
    <source>
        <dbReference type="EMBL" id="GJS85751.1"/>
    </source>
</evidence>
<gene>
    <name evidence="1" type="ORF">Tco_0752292</name>
</gene>
<sequence>MKKALRLVLCYGSVHGTMDEGMDDFGAGAPLSLSPSLSFSTTRRWNRLVCYDNIAGNRASFSENHLLLRSRDSL</sequence>
<proteinExistence type="predicted"/>
<reference evidence="1" key="1">
    <citation type="journal article" date="2022" name="Int. J. Mol. Sci.">
        <title>Draft Genome of Tanacetum Coccineum: Genomic Comparison of Closely Related Tanacetum-Family Plants.</title>
        <authorList>
            <person name="Yamashiro T."/>
            <person name="Shiraishi A."/>
            <person name="Nakayama K."/>
            <person name="Satake H."/>
        </authorList>
    </citation>
    <scope>NUCLEOTIDE SEQUENCE</scope>
</reference>
<evidence type="ECO:0008006" key="3">
    <source>
        <dbReference type="Google" id="ProtNLM"/>
    </source>
</evidence>
<accession>A0ABQ4Z833</accession>
<name>A0ABQ4Z833_9ASTR</name>
<reference evidence="1" key="2">
    <citation type="submission" date="2022-01" db="EMBL/GenBank/DDBJ databases">
        <authorList>
            <person name="Yamashiro T."/>
            <person name="Shiraishi A."/>
            <person name="Satake H."/>
            <person name="Nakayama K."/>
        </authorList>
    </citation>
    <scope>NUCLEOTIDE SEQUENCE</scope>
</reference>
<keyword evidence="2" id="KW-1185">Reference proteome</keyword>
<dbReference type="EMBL" id="BQNB010011074">
    <property type="protein sequence ID" value="GJS85751.1"/>
    <property type="molecule type" value="Genomic_DNA"/>
</dbReference>
<protein>
    <recommendedName>
        <fullName evidence="3">Secreted protein</fullName>
    </recommendedName>
</protein>
<dbReference type="Proteomes" id="UP001151760">
    <property type="component" value="Unassembled WGS sequence"/>
</dbReference>
<evidence type="ECO:0000313" key="2">
    <source>
        <dbReference type="Proteomes" id="UP001151760"/>
    </source>
</evidence>